<dbReference type="Pfam" id="PF20231">
    <property type="entry name" value="DUF6589"/>
    <property type="match status" value="1"/>
</dbReference>
<keyword evidence="2" id="KW-1133">Transmembrane helix</keyword>
<keyword evidence="4" id="KW-0808">Transferase</keyword>
<dbReference type="EC" id="2.3.1.50" evidence="4"/>
<dbReference type="Proteomes" id="UP001163046">
    <property type="component" value="Unassembled WGS sequence"/>
</dbReference>
<feature type="domain" description="C2H2-type" evidence="3">
    <location>
        <begin position="146"/>
        <end position="168"/>
    </location>
</feature>
<gene>
    <name evidence="4" type="primary">SPTLC2_5</name>
    <name evidence="4" type="ORF">OS493_020820</name>
</gene>
<evidence type="ECO:0000313" key="5">
    <source>
        <dbReference type="Proteomes" id="UP001163046"/>
    </source>
</evidence>
<dbReference type="GO" id="GO:0004758">
    <property type="term" value="F:serine C-palmitoyltransferase activity"/>
    <property type="evidence" value="ECO:0007669"/>
    <property type="project" value="UniProtKB-EC"/>
</dbReference>
<evidence type="ECO:0000313" key="4">
    <source>
        <dbReference type="EMBL" id="KAJ7331118.1"/>
    </source>
</evidence>
<protein>
    <submittedName>
        <fullName evidence="4">Serine palmitoyltransferase 2</fullName>
        <ecNumber evidence="4">2.3.1.50</ecNumber>
    </submittedName>
</protein>
<evidence type="ECO:0000256" key="2">
    <source>
        <dbReference type="SAM" id="Phobius"/>
    </source>
</evidence>
<dbReference type="PROSITE" id="PS00028">
    <property type="entry name" value="ZINC_FINGER_C2H2_1"/>
    <property type="match status" value="2"/>
</dbReference>
<keyword evidence="5" id="KW-1185">Reference proteome</keyword>
<evidence type="ECO:0000259" key="3">
    <source>
        <dbReference type="PROSITE" id="PS00028"/>
    </source>
</evidence>
<dbReference type="InterPro" id="IPR013087">
    <property type="entry name" value="Znf_C2H2_type"/>
</dbReference>
<comment type="caution">
    <text evidence="4">The sequence shown here is derived from an EMBL/GenBank/DDBJ whole genome shotgun (WGS) entry which is preliminary data.</text>
</comment>
<sequence>MNRTGKSNAKKGPDVDYNAFRDFTDRETEAHIITRWMVFVGMTDMEGDLTTRPIPDTTDWDLQMKREWLYKETQVFLNEVFLQTTVPENVIMLDDAHKQGFSCRTPDCEMQFPLHSTRVRHEQQRHGLITDDGGDDNRDSYGYYKCRGPCSLVFATNVTRKRHESVQHPDVEIATNPEDQHSEEPTSESDLIFNYHNARLQIGMLLVDIVDAIKEGDGYRLVNCYKFVLLFAYKFRNTKYAYALLLFFVLNLCSAFKGRVLLFNRK</sequence>
<evidence type="ECO:0000256" key="1">
    <source>
        <dbReference type="SAM" id="MobiDB-lite"/>
    </source>
</evidence>
<dbReference type="InterPro" id="IPR046496">
    <property type="entry name" value="DUF6589"/>
</dbReference>
<feature type="region of interest" description="Disordered" evidence="1">
    <location>
        <begin position="163"/>
        <end position="187"/>
    </location>
</feature>
<name>A0A9W9YB55_9CNID</name>
<accession>A0A9W9YB55</accession>
<dbReference type="AlphaFoldDB" id="A0A9W9YB55"/>
<keyword evidence="2" id="KW-0812">Transmembrane</keyword>
<reference evidence="4" key="1">
    <citation type="submission" date="2023-01" db="EMBL/GenBank/DDBJ databases">
        <title>Genome assembly of the deep-sea coral Lophelia pertusa.</title>
        <authorList>
            <person name="Herrera S."/>
            <person name="Cordes E."/>
        </authorList>
    </citation>
    <scope>NUCLEOTIDE SEQUENCE</scope>
    <source>
        <strain evidence="4">USNM1676648</strain>
        <tissue evidence="4">Polyp</tissue>
    </source>
</reference>
<keyword evidence="4" id="KW-0012">Acyltransferase</keyword>
<feature type="transmembrane region" description="Helical" evidence="2">
    <location>
        <begin position="240"/>
        <end position="262"/>
    </location>
</feature>
<dbReference type="OrthoDB" id="5987728at2759"/>
<dbReference type="EMBL" id="MU827790">
    <property type="protein sequence ID" value="KAJ7331118.1"/>
    <property type="molecule type" value="Genomic_DNA"/>
</dbReference>
<organism evidence="4 5">
    <name type="scientific">Desmophyllum pertusum</name>
    <dbReference type="NCBI Taxonomy" id="174260"/>
    <lineage>
        <taxon>Eukaryota</taxon>
        <taxon>Metazoa</taxon>
        <taxon>Cnidaria</taxon>
        <taxon>Anthozoa</taxon>
        <taxon>Hexacorallia</taxon>
        <taxon>Scleractinia</taxon>
        <taxon>Caryophylliina</taxon>
        <taxon>Caryophylliidae</taxon>
        <taxon>Desmophyllum</taxon>
    </lineage>
</organism>
<keyword evidence="2" id="KW-0472">Membrane</keyword>
<proteinExistence type="predicted"/>
<feature type="domain" description="C2H2-type" evidence="3">
    <location>
        <begin position="103"/>
        <end position="126"/>
    </location>
</feature>